<dbReference type="OrthoDB" id="6105729at2759"/>
<keyword evidence="4" id="KW-0175">Coiled coil</keyword>
<name>A0A7M7R3D6_NASVI</name>
<keyword evidence="3" id="KW-0862">Zinc</keyword>
<organism evidence="7 8">
    <name type="scientific">Nasonia vitripennis</name>
    <name type="common">Parasitic wasp</name>
    <dbReference type="NCBI Taxonomy" id="7425"/>
    <lineage>
        <taxon>Eukaryota</taxon>
        <taxon>Metazoa</taxon>
        <taxon>Ecdysozoa</taxon>
        <taxon>Arthropoda</taxon>
        <taxon>Hexapoda</taxon>
        <taxon>Insecta</taxon>
        <taxon>Pterygota</taxon>
        <taxon>Neoptera</taxon>
        <taxon>Endopterygota</taxon>
        <taxon>Hymenoptera</taxon>
        <taxon>Apocrita</taxon>
        <taxon>Proctotrupomorpha</taxon>
        <taxon>Chalcidoidea</taxon>
        <taxon>Pteromalidae</taxon>
        <taxon>Pteromalinae</taxon>
        <taxon>Nasonia</taxon>
    </lineage>
</organism>
<dbReference type="GO" id="GO:0008270">
    <property type="term" value="F:zinc ion binding"/>
    <property type="evidence" value="ECO:0007669"/>
    <property type="project" value="UniProtKB-KW"/>
</dbReference>
<dbReference type="EnsemblMetazoa" id="XM_001602224">
    <property type="protein sequence ID" value="XP_001602274"/>
    <property type="gene ID" value="LOC100118256"/>
</dbReference>
<dbReference type="InterPro" id="IPR041641">
    <property type="entry name" value="CALCOCO1/2_Zn_UBZ1"/>
</dbReference>
<feature type="compositionally biased region" description="Polar residues" evidence="5">
    <location>
        <begin position="274"/>
        <end position="287"/>
    </location>
</feature>
<dbReference type="EnsemblMetazoa" id="XM_032601981">
    <property type="protein sequence ID" value="XP_032457872"/>
    <property type="gene ID" value="LOC100118256"/>
</dbReference>
<keyword evidence="8" id="KW-1185">Reference proteome</keyword>
<sequence>MGSEDTTASEYALQVAFQTMKERCQLLQARLVIVEEENISLRLKYENNQSVDPVKINGINENSIILRHQEHIEELKKEKSQLEHHIFMVASENQKLWNRLTQLTRTNKSLGNQLTKISDTLKQHPKTEIPAALTYSFKEIPGFKTKKNGKFILPDGDEDKEHSSEEVSLRLINSIMVEKSELELQYAEMTELQTNTEMNLKNIGFAYPEDISADSLEQLKYHDTKLAQIKKALLSQQIKLKLIVDNLKKTKKNETCNNCKNSIAKVMRQTGTQFDSNSSLRDNNATQTSLSSPSTLPNKKIQTTEDNNICPLCGVVYSMSVSFDLFHEHVVNHFTKDVSDDFGIVE</sequence>
<dbReference type="KEGG" id="nvi:100118256"/>
<proteinExistence type="predicted"/>
<dbReference type="CTD" id="43700"/>
<dbReference type="EnsemblMetazoa" id="XM_008211991">
    <property type="protein sequence ID" value="XP_008210213"/>
    <property type="gene ID" value="LOC100118256"/>
</dbReference>
<dbReference type="GeneID" id="100118256"/>
<evidence type="ECO:0000313" key="7">
    <source>
        <dbReference type="EnsemblMetazoa" id="XP_032457872"/>
    </source>
</evidence>
<evidence type="ECO:0000259" key="6">
    <source>
        <dbReference type="Pfam" id="PF18112"/>
    </source>
</evidence>
<dbReference type="RefSeq" id="XP_008210213.1">
    <property type="nucleotide sequence ID" value="XM_008211991.4"/>
</dbReference>
<dbReference type="EnsemblMetazoa" id="XM_032601980">
    <property type="protein sequence ID" value="XP_032457871"/>
    <property type="gene ID" value="LOC100118256"/>
</dbReference>
<accession>A0A7M7R3D6</accession>
<dbReference type="AlphaFoldDB" id="A0A7M7R3D6"/>
<feature type="domain" description="UBZ1-type" evidence="6">
    <location>
        <begin position="309"/>
        <end position="334"/>
    </location>
</feature>
<keyword evidence="1" id="KW-0479">Metal-binding</keyword>
<feature type="compositionally biased region" description="Low complexity" evidence="5">
    <location>
        <begin position="288"/>
        <end position="297"/>
    </location>
</feature>
<evidence type="ECO:0000313" key="8">
    <source>
        <dbReference type="Proteomes" id="UP000002358"/>
    </source>
</evidence>
<dbReference type="RefSeq" id="XP_001602274.2">
    <property type="nucleotide sequence ID" value="XM_001602224.6"/>
</dbReference>
<dbReference type="RefSeq" id="XP_032457871.1">
    <property type="nucleotide sequence ID" value="XM_032601980.1"/>
</dbReference>
<dbReference type="SMR" id="A0A7M7R3D6"/>
<evidence type="ECO:0000256" key="2">
    <source>
        <dbReference type="ARBA" id="ARBA00022771"/>
    </source>
</evidence>
<dbReference type="Proteomes" id="UP000002358">
    <property type="component" value="Unassembled WGS sequence"/>
</dbReference>
<protein>
    <recommendedName>
        <fullName evidence="6">UBZ1-type domain-containing protein</fullName>
    </recommendedName>
</protein>
<reference evidence="7" key="1">
    <citation type="submission" date="2021-01" db="UniProtKB">
        <authorList>
            <consortium name="EnsemblMetazoa"/>
        </authorList>
    </citation>
    <scope>IDENTIFICATION</scope>
</reference>
<evidence type="ECO:0000256" key="4">
    <source>
        <dbReference type="ARBA" id="ARBA00023054"/>
    </source>
</evidence>
<evidence type="ECO:0000256" key="3">
    <source>
        <dbReference type="ARBA" id="ARBA00022833"/>
    </source>
</evidence>
<dbReference type="Pfam" id="PF18112">
    <property type="entry name" value="Zn-C2H2_12"/>
    <property type="match status" value="1"/>
</dbReference>
<evidence type="ECO:0000256" key="1">
    <source>
        <dbReference type="ARBA" id="ARBA00022723"/>
    </source>
</evidence>
<evidence type="ECO:0000256" key="5">
    <source>
        <dbReference type="SAM" id="MobiDB-lite"/>
    </source>
</evidence>
<dbReference type="RefSeq" id="XP_032457872.1">
    <property type="nucleotide sequence ID" value="XM_032601981.1"/>
</dbReference>
<feature type="region of interest" description="Disordered" evidence="5">
    <location>
        <begin position="274"/>
        <end position="301"/>
    </location>
</feature>
<keyword evidence="2" id="KW-0863">Zinc-finger</keyword>